<accession>A0A7J8B7V9</accession>
<keyword evidence="6 15" id="KW-1133">Transmembrane helix</keyword>
<evidence type="ECO:0000256" key="10">
    <source>
        <dbReference type="ARBA" id="ARBA00023201"/>
    </source>
</evidence>
<dbReference type="GO" id="GO:0005886">
    <property type="term" value="C:plasma membrane"/>
    <property type="evidence" value="ECO:0007669"/>
    <property type="project" value="UniProtKB-SubCell"/>
</dbReference>
<feature type="transmembrane region" description="Helical" evidence="15">
    <location>
        <begin position="20"/>
        <end position="39"/>
    </location>
</feature>
<evidence type="ECO:0000256" key="11">
    <source>
        <dbReference type="ARBA" id="ARBA00023303"/>
    </source>
</evidence>
<reference evidence="16 17" key="1">
    <citation type="journal article" date="2020" name="Nature">
        <title>Six reference-quality genomes reveal evolution of bat adaptations.</title>
        <authorList>
            <person name="Jebb D."/>
            <person name="Huang Z."/>
            <person name="Pippel M."/>
            <person name="Hughes G.M."/>
            <person name="Lavrichenko K."/>
            <person name="Devanna P."/>
            <person name="Winkler S."/>
            <person name="Jermiin L.S."/>
            <person name="Skirmuntt E.C."/>
            <person name="Katzourakis A."/>
            <person name="Burkitt-Gray L."/>
            <person name="Ray D.A."/>
            <person name="Sullivan K.A.M."/>
            <person name="Roscito J.G."/>
            <person name="Kirilenko B.M."/>
            <person name="Davalos L.M."/>
            <person name="Corthals A.P."/>
            <person name="Power M.L."/>
            <person name="Jones G."/>
            <person name="Ransome R.D."/>
            <person name="Dechmann D.K.N."/>
            <person name="Locatelli A.G."/>
            <person name="Puechmaille S.J."/>
            <person name="Fedrigo O."/>
            <person name="Jarvis E.D."/>
            <person name="Hiller M."/>
            <person name="Vernes S.C."/>
            <person name="Myers E.W."/>
            <person name="Teeling E.C."/>
        </authorList>
    </citation>
    <scope>NUCLEOTIDE SEQUENCE [LARGE SCALE GENOMIC DNA]</scope>
    <source>
        <strain evidence="16">MMolMol1</strain>
        <tissue evidence="16">Muscle</tissue>
    </source>
</reference>
<evidence type="ECO:0000256" key="15">
    <source>
        <dbReference type="SAM" id="Phobius"/>
    </source>
</evidence>
<name>A0A7J8B7V9_MOLMO</name>
<dbReference type="AlphaFoldDB" id="A0A7J8B7V9"/>
<evidence type="ECO:0000256" key="1">
    <source>
        <dbReference type="ARBA" id="ARBA00004651"/>
    </source>
</evidence>
<keyword evidence="10" id="KW-0739">Sodium transport</keyword>
<protein>
    <submittedName>
        <fullName evidence="16">Sodium channel epithelial 1 subunit delta</fullName>
    </submittedName>
</protein>
<dbReference type="InterPro" id="IPR001873">
    <property type="entry name" value="ENaC"/>
</dbReference>
<comment type="function">
    <text evidence="13">This is one of the three pore-forming subunits of the heterotrimeric epithelial sodium channel (ENaC), a critical regulator of sodium balance and fluid homeostasis. ENaC operates in epithelial tissues, where it mediates the electrodiffusion of sodium ions from extracellular fluid through the apical membrane of cells, with water following osmotically. It plays a key role in maintaining sodium homeostasis through electrogenic sodium reabsorption in the kidneys. Additionally, ENaC is essential for airway surface liquid homeostasis, which is crucial for proper mucus clearance.</text>
</comment>
<evidence type="ECO:0000313" key="17">
    <source>
        <dbReference type="Proteomes" id="UP000550707"/>
    </source>
</evidence>
<dbReference type="PANTHER" id="PTHR11690:SF132">
    <property type="entry name" value="AMILORIDE-SENSITIVE SODIUM CHANNEL SUBUNIT DELTA"/>
    <property type="match status" value="1"/>
</dbReference>
<proteinExistence type="predicted"/>
<keyword evidence="2" id="KW-0813">Transport</keyword>
<keyword evidence="11 16" id="KW-0407">Ion channel</keyword>
<gene>
    <name evidence="16" type="ORF">HJG59_016169</name>
</gene>
<evidence type="ECO:0000313" key="16">
    <source>
        <dbReference type="EMBL" id="KAF6394943.1"/>
    </source>
</evidence>
<evidence type="ECO:0000256" key="14">
    <source>
        <dbReference type="SAM" id="MobiDB-lite"/>
    </source>
</evidence>
<feature type="region of interest" description="Disordered" evidence="14">
    <location>
        <begin position="420"/>
        <end position="440"/>
    </location>
</feature>
<evidence type="ECO:0000256" key="8">
    <source>
        <dbReference type="ARBA" id="ARBA00023065"/>
    </source>
</evidence>
<keyword evidence="8" id="KW-0406">Ion transport</keyword>
<dbReference type="Proteomes" id="UP000550707">
    <property type="component" value="Unassembled WGS sequence"/>
</dbReference>
<evidence type="ECO:0000256" key="9">
    <source>
        <dbReference type="ARBA" id="ARBA00023136"/>
    </source>
</evidence>
<dbReference type="EMBL" id="JACASF010000035">
    <property type="protein sequence ID" value="KAF6394943.1"/>
    <property type="molecule type" value="Genomic_DNA"/>
</dbReference>
<evidence type="ECO:0000256" key="6">
    <source>
        <dbReference type="ARBA" id="ARBA00022989"/>
    </source>
</evidence>
<keyword evidence="17" id="KW-1185">Reference proteome</keyword>
<evidence type="ECO:0000256" key="4">
    <source>
        <dbReference type="ARBA" id="ARBA00022475"/>
    </source>
</evidence>
<dbReference type="Gene3D" id="1.10.287.770">
    <property type="entry name" value="YojJ-like"/>
    <property type="match status" value="1"/>
</dbReference>
<dbReference type="Pfam" id="PF00858">
    <property type="entry name" value="ASC"/>
    <property type="match status" value="1"/>
</dbReference>
<keyword evidence="5 15" id="KW-0812">Transmembrane</keyword>
<comment type="caution">
    <text evidence="16">The sequence shown here is derived from an EMBL/GenBank/DDBJ whole genome shotgun (WGS) entry which is preliminary data.</text>
</comment>
<feature type="compositionally biased region" description="Polar residues" evidence="14">
    <location>
        <begin position="426"/>
        <end position="440"/>
    </location>
</feature>
<dbReference type="NCBIfam" id="TIGR00859">
    <property type="entry name" value="ENaC"/>
    <property type="match status" value="1"/>
</dbReference>
<dbReference type="InterPro" id="IPR004724">
    <property type="entry name" value="ENaC_chordates"/>
</dbReference>
<evidence type="ECO:0000256" key="2">
    <source>
        <dbReference type="ARBA" id="ARBA00022448"/>
    </source>
</evidence>
<evidence type="ECO:0000256" key="7">
    <source>
        <dbReference type="ARBA" id="ARBA00023053"/>
    </source>
</evidence>
<dbReference type="GO" id="GO:0015280">
    <property type="term" value="F:ligand-gated sodium channel activity"/>
    <property type="evidence" value="ECO:0007669"/>
    <property type="project" value="InterPro"/>
</dbReference>
<evidence type="ECO:0000256" key="3">
    <source>
        <dbReference type="ARBA" id="ARBA00022461"/>
    </source>
</evidence>
<dbReference type="Gene3D" id="2.60.470.10">
    <property type="entry name" value="Acid-sensing ion channels like domains"/>
    <property type="match status" value="1"/>
</dbReference>
<dbReference type="InterPro" id="IPR020903">
    <property type="entry name" value="ENaC_CS"/>
</dbReference>
<keyword evidence="9 15" id="KW-0472">Membrane</keyword>
<evidence type="ECO:0000256" key="13">
    <source>
        <dbReference type="ARBA" id="ARBA00049941"/>
    </source>
</evidence>
<dbReference type="PROSITE" id="PS01206">
    <property type="entry name" value="ASC"/>
    <property type="match status" value="1"/>
</dbReference>
<evidence type="ECO:0000256" key="5">
    <source>
        <dbReference type="ARBA" id="ARBA00022692"/>
    </source>
</evidence>
<dbReference type="PANTHER" id="PTHR11690">
    <property type="entry name" value="AMILORIDE-SENSITIVE SODIUM CHANNEL-RELATED"/>
    <property type="match status" value="1"/>
</dbReference>
<comment type="catalytic activity">
    <reaction evidence="12">
        <text>Na(+)(in) = Na(+)(out)</text>
        <dbReference type="Rhea" id="RHEA:34963"/>
        <dbReference type="ChEBI" id="CHEBI:29101"/>
    </reaction>
</comment>
<comment type="subcellular location">
    <subcellularLocation>
        <location evidence="1">Cell membrane</location>
        <topology evidence="1">Multi-pass membrane protein</topology>
    </subcellularLocation>
</comment>
<dbReference type="InParanoid" id="A0A7J8B7V9"/>
<dbReference type="PRINTS" id="PR01078">
    <property type="entry name" value="AMINACHANNEL"/>
</dbReference>
<keyword evidence="4" id="KW-1003">Cell membrane</keyword>
<dbReference type="GO" id="GO:0034706">
    <property type="term" value="C:sodium channel complex"/>
    <property type="evidence" value="ECO:0007669"/>
    <property type="project" value="TreeGrafter"/>
</dbReference>
<dbReference type="FunCoup" id="A0A7J8B7V9">
    <property type="interactions" value="27"/>
</dbReference>
<keyword evidence="7" id="KW-0915">Sodium</keyword>
<sequence length="524" mass="58906">MHGAIRLVCSSQNRLKTASWGLLFLGATGALYWQFGVLFEQYWGYPVIMTVSVHSEGKLFPSVTLCDMNPHRPRLASQQLQALDEFARENIYALYKFNFSGSGDAPLAEDRGPEPTFRLDRSIRLQKLSGPGGQNSVGFRLCNSTGGDCFYRAYSSGVTAVRAWYRFHYLDLLGALPTDHEHSHQDHGGHFVFSCHYNGQDCQARHFQTFHHPSYGSCYTFSGMWAAQHPGITHGISLVLRAEQQDHLPLLSTEAGIKVIVHKRDHTPFLEHLGFSIRPGTETTIGIREDEVHRLGSPYGNCTEGAEGAGVPLLYNATYTMQACLVSCFQLLMVNTCSCGYYFYPLPAGAEYCSSARHPAWGHCFYRLYRQLENHQLPCVSRCPRPCRESSYKLSAWTSMWPSSKSEDWILAVLGQHSRRHLGRSPGQSPGRSPRWSQRPRSNVAKVNIFFQELNYRTVDETPVYSVPQLLSAMGSLWSLWFGSSVLSVVELLELLFDAVALTLLLGCRRLHRGQGSQRRAAHT</sequence>
<evidence type="ECO:0000256" key="12">
    <source>
        <dbReference type="ARBA" id="ARBA00036239"/>
    </source>
</evidence>
<keyword evidence="3" id="KW-0894">Sodium channel</keyword>
<organism evidence="16 17">
    <name type="scientific">Molossus molossus</name>
    <name type="common">Pallas' mastiff bat</name>
    <name type="synonym">Vespertilio molossus</name>
    <dbReference type="NCBI Taxonomy" id="27622"/>
    <lineage>
        <taxon>Eukaryota</taxon>
        <taxon>Metazoa</taxon>
        <taxon>Chordata</taxon>
        <taxon>Craniata</taxon>
        <taxon>Vertebrata</taxon>
        <taxon>Euteleostomi</taxon>
        <taxon>Mammalia</taxon>
        <taxon>Eutheria</taxon>
        <taxon>Laurasiatheria</taxon>
        <taxon>Chiroptera</taxon>
        <taxon>Yangochiroptera</taxon>
        <taxon>Molossidae</taxon>
        <taxon>Molossus</taxon>
    </lineage>
</organism>